<evidence type="ECO:0000259" key="5">
    <source>
        <dbReference type="Pfam" id="PF04586"/>
    </source>
</evidence>
<evidence type="ECO:0000313" key="6">
    <source>
        <dbReference type="EMBL" id="ABZ72612.1"/>
    </source>
</evidence>
<dbReference type="SUPFAM" id="SSF50789">
    <property type="entry name" value="Herpes virus serine proteinase, assemblin"/>
    <property type="match status" value="1"/>
</dbReference>
<dbReference type="eggNOG" id="COG3740">
    <property type="taxonomic scope" value="Bacteria"/>
</dbReference>
<dbReference type="MEROPS" id="S78.001"/>
<feature type="region of interest" description="Disordered" evidence="4">
    <location>
        <begin position="183"/>
        <end position="205"/>
    </location>
</feature>
<dbReference type="STRING" id="366602.Caul_3485"/>
<dbReference type="OrthoDB" id="9804926at2"/>
<keyword evidence="3" id="KW-0378">Hydrolase</keyword>
<dbReference type="EMBL" id="CP000927">
    <property type="protein sequence ID" value="ABZ72612.1"/>
    <property type="molecule type" value="Genomic_DNA"/>
</dbReference>
<feature type="compositionally biased region" description="Acidic residues" evidence="4">
    <location>
        <begin position="194"/>
        <end position="205"/>
    </location>
</feature>
<organism evidence="6">
    <name type="scientific">Caulobacter sp. (strain K31)</name>
    <dbReference type="NCBI Taxonomy" id="366602"/>
    <lineage>
        <taxon>Bacteria</taxon>
        <taxon>Pseudomonadati</taxon>
        <taxon>Pseudomonadota</taxon>
        <taxon>Alphaproteobacteria</taxon>
        <taxon>Caulobacterales</taxon>
        <taxon>Caulobacteraceae</taxon>
        <taxon>Caulobacter</taxon>
    </lineage>
</organism>
<evidence type="ECO:0000256" key="1">
    <source>
        <dbReference type="ARBA" id="ARBA00022612"/>
    </source>
</evidence>
<gene>
    <name evidence="6" type="ordered locus">Caul_3485</name>
</gene>
<dbReference type="KEGG" id="cak:Caul_3485"/>
<dbReference type="Pfam" id="PF04586">
    <property type="entry name" value="Peptidase_S78"/>
    <property type="match status" value="1"/>
</dbReference>
<dbReference type="GO" id="GO:0008233">
    <property type="term" value="F:peptidase activity"/>
    <property type="evidence" value="ECO:0007669"/>
    <property type="project" value="UniProtKB-KW"/>
</dbReference>
<sequence length="244" mass="27027">MNKTVHFKSFEARVVDDNYVEGYASTFGNVDKVGDIVEKGAFSKTLTARKEPVRFLWQHSADQPIGVVEEMREDAKGLFFRARFATTQAGQDARKALLEGVVDRFSIGYVVIQQKADQLNGRRVNRLKELRLMEVSIVTFPANEEAIAMAVKAASEGGELTEANQAILAEMAAVLLARQAANDDVPEDAKSEEPEAETTDEVEAEATVEVVETNDEEAFEKALEDALMTLKIERALADMKRKRA</sequence>
<evidence type="ECO:0000256" key="2">
    <source>
        <dbReference type="ARBA" id="ARBA00022670"/>
    </source>
</evidence>
<dbReference type="HOGENOM" id="CLU_073043_1_0_5"/>
<evidence type="ECO:0000256" key="3">
    <source>
        <dbReference type="ARBA" id="ARBA00022801"/>
    </source>
</evidence>
<dbReference type="AlphaFoldDB" id="B0T631"/>
<dbReference type="InterPro" id="IPR006433">
    <property type="entry name" value="Prohead_protease"/>
</dbReference>
<dbReference type="NCBIfam" id="TIGR01543">
    <property type="entry name" value="proheadase_HK97"/>
    <property type="match status" value="1"/>
</dbReference>
<accession>B0T631</accession>
<name>B0T631_CAUSK</name>
<keyword evidence="1" id="KW-1188">Viral release from host cell</keyword>
<dbReference type="GO" id="GO:0006508">
    <property type="term" value="P:proteolysis"/>
    <property type="evidence" value="ECO:0007669"/>
    <property type="project" value="UniProtKB-KW"/>
</dbReference>
<proteinExistence type="predicted"/>
<reference evidence="6" key="1">
    <citation type="submission" date="2008-01" db="EMBL/GenBank/DDBJ databases">
        <title>Complete sequence of chromosome of Caulobacter sp. K31.</title>
        <authorList>
            <consortium name="US DOE Joint Genome Institute"/>
            <person name="Copeland A."/>
            <person name="Lucas S."/>
            <person name="Lapidus A."/>
            <person name="Barry K."/>
            <person name="Glavina del Rio T."/>
            <person name="Dalin E."/>
            <person name="Tice H."/>
            <person name="Pitluck S."/>
            <person name="Bruce D."/>
            <person name="Goodwin L."/>
            <person name="Thompson L.S."/>
            <person name="Brettin T."/>
            <person name="Detter J.C."/>
            <person name="Han C."/>
            <person name="Schmutz J."/>
            <person name="Larimer F."/>
            <person name="Land M."/>
            <person name="Hauser L."/>
            <person name="Kyrpides N."/>
            <person name="Kim E."/>
            <person name="Stephens C."/>
            <person name="Richardson P."/>
        </authorList>
    </citation>
    <scope>NUCLEOTIDE SEQUENCE [LARGE SCALE GENOMIC DNA]</scope>
    <source>
        <strain evidence="6">K31</strain>
    </source>
</reference>
<dbReference type="InterPro" id="IPR054613">
    <property type="entry name" value="Peptidase_S78_dom"/>
</dbReference>
<evidence type="ECO:0000256" key="4">
    <source>
        <dbReference type="SAM" id="MobiDB-lite"/>
    </source>
</evidence>
<keyword evidence="2 6" id="KW-0645">Protease</keyword>
<feature type="domain" description="Prohead serine protease" evidence="5">
    <location>
        <begin position="12"/>
        <end position="149"/>
    </location>
</feature>
<protein>
    <submittedName>
        <fullName evidence="6">Phage prohead protease, HK97 family</fullName>
    </submittedName>
</protein>